<keyword evidence="3" id="KW-1185">Reference proteome</keyword>
<evidence type="ECO:0000313" key="3">
    <source>
        <dbReference type="Proteomes" id="UP000250079"/>
    </source>
</evidence>
<feature type="transmembrane region" description="Helical" evidence="1">
    <location>
        <begin position="33"/>
        <end position="54"/>
    </location>
</feature>
<evidence type="ECO:0000313" key="2">
    <source>
        <dbReference type="EMBL" id="ASJ73471.1"/>
    </source>
</evidence>
<sequence>MFKKFVQITALLNFPIALVMMFPAINAPEPDTFVITVVLGAFMIFTGVALLWAVSDIRNRAPVVVWGGLVRYAGFVAVAYAGLLGFAPKIFVAIAAMDLVTATIYIFGSINVSGLSFWSLMLGRSRTEEQ</sequence>
<feature type="transmembrane region" description="Helical" evidence="1">
    <location>
        <begin position="63"/>
        <end position="84"/>
    </location>
</feature>
<protein>
    <submittedName>
        <fullName evidence="2">Uncharacterized protein</fullName>
    </submittedName>
</protein>
<name>A0A2Z2NTU8_9GAMM</name>
<gene>
    <name evidence="2" type="ORF">IMCC3135_16945</name>
</gene>
<dbReference type="Proteomes" id="UP000250079">
    <property type="component" value="Chromosome"/>
</dbReference>
<keyword evidence="1" id="KW-0812">Transmembrane</keyword>
<evidence type="ECO:0000256" key="1">
    <source>
        <dbReference type="SAM" id="Phobius"/>
    </source>
</evidence>
<dbReference type="AlphaFoldDB" id="A0A2Z2NTU8"/>
<accession>A0A2Z2NTU8</accession>
<feature type="transmembrane region" description="Helical" evidence="1">
    <location>
        <begin position="5"/>
        <end position="27"/>
    </location>
</feature>
<proteinExistence type="predicted"/>
<dbReference type="EMBL" id="CP018632">
    <property type="protein sequence ID" value="ASJ73471.1"/>
    <property type="molecule type" value="Genomic_DNA"/>
</dbReference>
<dbReference type="KEGG" id="gai:IMCC3135_16945"/>
<keyword evidence="1" id="KW-0472">Membrane</keyword>
<feature type="transmembrane region" description="Helical" evidence="1">
    <location>
        <begin position="90"/>
        <end position="118"/>
    </location>
</feature>
<reference evidence="2 3" key="1">
    <citation type="submission" date="2016-12" db="EMBL/GenBank/DDBJ databases">
        <authorList>
            <person name="Song W.-J."/>
            <person name="Kurnit D.M."/>
        </authorList>
    </citation>
    <scope>NUCLEOTIDE SEQUENCE [LARGE SCALE GENOMIC DNA]</scope>
    <source>
        <strain evidence="2 3">IMCC3135</strain>
    </source>
</reference>
<keyword evidence="1" id="KW-1133">Transmembrane helix</keyword>
<organism evidence="2 3">
    <name type="scientific">Granulosicoccus antarcticus IMCC3135</name>
    <dbReference type="NCBI Taxonomy" id="1192854"/>
    <lineage>
        <taxon>Bacteria</taxon>
        <taxon>Pseudomonadati</taxon>
        <taxon>Pseudomonadota</taxon>
        <taxon>Gammaproteobacteria</taxon>
        <taxon>Chromatiales</taxon>
        <taxon>Granulosicoccaceae</taxon>
        <taxon>Granulosicoccus</taxon>
    </lineage>
</organism>